<dbReference type="GO" id="GO:0032267">
    <property type="term" value="F:tRNA(Ile)-lysidine synthase activity"/>
    <property type="evidence" value="ECO:0007669"/>
    <property type="project" value="UniProtKB-EC"/>
</dbReference>
<dbReference type="InterPro" id="IPR012795">
    <property type="entry name" value="tRNA_Ile_lys_synt_N"/>
</dbReference>
<dbReference type="RefSeq" id="WP_150001265.1">
    <property type="nucleotide sequence ID" value="NZ_BKCL01000013.1"/>
</dbReference>
<name>A0A5A7MSU2_9PROT</name>
<sequence length="441" mass="47852">MVDNAPVSDQTFAHLMAGLGLGPENGPVAVAVSGGADSMALVRLAARWGAVVALSVDHGLRPEASLELDRVGAWLKPLGIPHDRLHWDGPKPASDLQAAARAARYRLLEKRCRERGIHALLLAHHQNDQAETLLLRLARGSGVWGLGGMAAVAPALTDMPVQNGRPLRRYRPLLSLPKARLIATCKAFSQEWIEDPSNRDVSYDRSHTRALLANPPLSGLTARRLAQTAQHMRRAGEALDHYAQGLMARCVVFSAQGYVTVQRTGFQTAPLEIQLRLLSRLLMFVGGAIYPPRLTGLEALLAEMGATGFKGATLRGCRVFLQDGEQVIICREEASCAAPLPIKPGETVFWDGRIRAFLDADQKPAMVGALGDAGWRYLCKECQGIDKALPYPVRLSLPALWSDGRVVSVPFLGWRGSEAGFSTELMARQSVFGAMPDVEQE</sequence>
<keyword evidence="2 6" id="KW-0819">tRNA processing</keyword>
<comment type="catalytic activity">
    <reaction evidence="5 6">
        <text>cytidine(34) in tRNA(Ile2) + L-lysine + ATP = lysidine(34) in tRNA(Ile2) + AMP + diphosphate + H(+)</text>
        <dbReference type="Rhea" id="RHEA:43744"/>
        <dbReference type="Rhea" id="RHEA-COMP:10625"/>
        <dbReference type="Rhea" id="RHEA-COMP:10670"/>
        <dbReference type="ChEBI" id="CHEBI:15378"/>
        <dbReference type="ChEBI" id="CHEBI:30616"/>
        <dbReference type="ChEBI" id="CHEBI:32551"/>
        <dbReference type="ChEBI" id="CHEBI:33019"/>
        <dbReference type="ChEBI" id="CHEBI:82748"/>
        <dbReference type="ChEBI" id="CHEBI:83665"/>
        <dbReference type="ChEBI" id="CHEBI:456215"/>
        <dbReference type="EC" id="6.3.4.19"/>
    </reaction>
</comment>
<dbReference type="PANTHER" id="PTHR43033:SF5">
    <property type="entry name" value="TRNA(ILE)-LYSIDINE SYNTHETASE"/>
    <property type="match status" value="1"/>
</dbReference>
<comment type="domain">
    <text evidence="6">The N-terminal region contains the highly conserved SGGXDS motif, predicted to be a P-loop motif involved in ATP binding.</text>
</comment>
<comment type="function">
    <text evidence="6">Ligates lysine onto the cytidine present at position 34 of the AUA codon-specific tRNA(Ile) that contains the anticodon CAU, in an ATP-dependent manner. Cytidine is converted to lysidine, thus changing the amino acid specificity of the tRNA from methionine to isoleucine.</text>
</comment>
<dbReference type="SUPFAM" id="SSF52402">
    <property type="entry name" value="Adenine nucleotide alpha hydrolases-like"/>
    <property type="match status" value="1"/>
</dbReference>
<feature type="domain" description="tRNA(Ile)-lysidine/2-thiocytidine synthase N-terminal" evidence="7">
    <location>
        <begin position="28"/>
        <end position="209"/>
    </location>
</feature>
<dbReference type="NCBIfam" id="TIGR02432">
    <property type="entry name" value="lysidine_TilS_N"/>
    <property type="match status" value="1"/>
</dbReference>
<dbReference type="GO" id="GO:0005524">
    <property type="term" value="F:ATP binding"/>
    <property type="evidence" value="ECO:0007669"/>
    <property type="project" value="UniProtKB-UniRule"/>
</dbReference>
<gene>
    <name evidence="6 8" type="primary">tilS</name>
    <name evidence="8" type="ORF">JCM17844_27490</name>
</gene>
<dbReference type="EC" id="6.3.4.19" evidence="6"/>
<dbReference type="InterPro" id="IPR012094">
    <property type="entry name" value="tRNA_Ile_lys_synt"/>
</dbReference>
<proteinExistence type="inferred from homology"/>
<dbReference type="InterPro" id="IPR014729">
    <property type="entry name" value="Rossmann-like_a/b/a_fold"/>
</dbReference>
<evidence type="ECO:0000256" key="3">
    <source>
        <dbReference type="ARBA" id="ARBA00022741"/>
    </source>
</evidence>
<comment type="similarity">
    <text evidence="6">Belongs to the tRNA(Ile)-lysidine synthase family.</text>
</comment>
<keyword evidence="3 6" id="KW-0547">Nucleotide-binding</keyword>
<organism evidence="8 9">
    <name type="scientific">Iodidimonas gelatinilytica</name>
    <dbReference type="NCBI Taxonomy" id="1236966"/>
    <lineage>
        <taxon>Bacteria</taxon>
        <taxon>Pseudomonadati</taxon>
        <taxon>Pseudomonadota</taxon>
        <taxon>Alphaproteobacteria</taxon>
        <taxon>Iodidimonadales</taxon>
        <taxon>Iodidimonadaceae</taxon>
        <taxon>Iodidimonas</taxon>
    </lineage>
</organism>
<dbReference type="AlphaFoldDB" id="A0A5A7MSU2"/>
<keyword evidence="1 6" id="KW-0436">Ligase</keyword>
<comment type="caution">
    <text evidence="8">The sequence shown here is derived from an EMBL/GenBank/DDBJ whole genome shotgun (WGS) entry which is preliminary data.</text>
</comment>
<feature type="binding site" evidence="6">
    <location>
        <begin position="33"/>
        <end position="38"/>
    </location>
    <ligand>
        <name>ATP</name>
        <dbReference type="ChEBI" id="CHEBI:30616"/>
    </ligand>
</feature>
<protein>
    <recommendedName>
        <fullName evidence="6">tRNA(Ile)-lysidine synthase</fullName>
        <ecNumber evidence="6">6.3.4.19</ecNumber>
    </recommendedName>
    <alternativeName>
        <fullName evidence="6">tRNA(Ile)-2-lysyl-cytidine synthase</fullName>
    </alternativeName>
    <alternativeName>
        <fullName evidence="6">tRNA(Ile)-lysidine synthetase</fullName>
    </alternativeName>
</protein>
<dbReference type="InterPro" id="IPR011063">
    <property type="entry name" value="TilS/TtcA_N"/>
</dbReference>
<dbReference type="HAMAP" id="MF_01161">
    <property type="entry name" value="tRNA_Ile_lys_synt"/>
    <property type="match status" value="1"/>
</dbReference>
<evidence type="ECO:0000259" key="7">
    <source>
        <dbReference type="Pfam" id="PF01171"/>
    </source>
</evidence>
<evidence type="ECO:0000256" key="1">
    <source>
        <dbReference type="ARBA" id="ARBA00022598"/>
    </source>
</evidence>
<evidence type="ECO:0000313" key="8">
    <source>
        <dbReference type="EMBL" id="GEQ99112.1"/>
    </source>
</evidence>
<evidence type="ECO:0000256" key="6">
    <source>
        <dbReference type="HAMAP-Rule" id="MF_01161"/>
    </source>
</evidence>
<keyword evidence="6" id="KW-0963">Cytoplasm</keyword>
<dbReference type="Pfam" id="PF01171">
    <property type="entry name" value="ATP_bind_3"/>
    <property type="match status" value="1"/>
</dbReference>
<evidence type="ECO:0000313" key="9">
    <source>
        <dbReference type="Proteomes" id="UP000322084"/>
    </source>
</evidence>
<dbReference type="EMBL" id="BKCL01000013">
    <property type="protein sequence ID" value="GEQ99112.1"/>
    <property type="molecule type" value="Genomic_DNA"/>
</dbReference>
<dbReference type="PANTHER" id="PTHR43033">
    <property type="entry name" value="TRNA(ILE)-LYSIDINE SYNTHASE-RELATED"/>
    <property type="match status" value="1"/>
</dbReference>
<evidence type="ECO:0000256" key="4">
    <source>
        <dbReference type="ARBA" id="ARBA00022840"/>
    </source>
</evidence>
<dbReference type="Gene3D" id="3.40.50.620">
    <property type="entry name" value="HUPs"/>
    <property type="match status" value="1"/>
</dbReference>
<dbReference type="Proteomes" id="UP000322084">
    <property type="component" value="Unassembled WGS sequence"/>
</dbReference>
<reference evidence="8 9" key="1">
    <citation type="submission" date="2019-09" db="EMBL/GenBank/DDBJ databases">
        <title>NBRP : Genome information of microbial organism related human and environment.</title>
        <authorList>
            <person name="Hattori M."/>
            <person name="Oshima K."/>
            <person name="Inaba H."/>
            <person name="Suda W."/>
            <person name="Sakamoto M."/>
            <person name="Iino T."/>
            <person name="Kitahara M."/>
            <person name="Oshida Y."/>
            <person name="Iida T."/>
            <person name="Kudo T."/>
            <person name="Itoh T."/>
            <person name="Ohkuma M."/>
        </authorList>
    </citation>
    <scope>NUCLEOTIDE SEQUENCE [LARGE SCALE GENOMIC DNA]</scope>
    <source>
        <strain evidence="8 9">Hi-2</strain>
    </source>
</reference>
<accession>A0A5A7MSU2</accession>
<dbReference type="GO" id="GO:0006400">
    <property type="term" value="P:tRNA modification"/>
    <property type="evidence" value="ECO:0007669"/>
    <property type="project" value="UniProtKB-UniRule"/>
</dbReference>
<evidence type="ECO:0000256" key="2">
    <source>
        <dbReference type="ARBA" id="ARBA00022694"/>
    </source>
</evidence>
<dbReference type="CDD" id="cd01992">
    <property type="entry name" value="TilS_N"/>
    <property type="match status" value="1"/>
</dbReference>
<evidence type="ECO:0000256" key="5">
    <source>
        <dbReference type="ARBA" id="ARBA00048539"/>
    </source>
</evidence>
<dbReference type="GO" id="GO:0005737">
    <property type="term" value="C:cytoplasm"/>
    <property type="evidence" value="ECO:0007669"/>
    <property type="project" value="UniProtKB-SubCell"/>
</dbReference>
<comment type="subcellular location">
    <subcellularLocation>
        <location evidence="6">Cytoplasm</location>
    </subcellularLocation>
</comment>
<keyword evidence="4 6" id="KW-0067">ATP-binding</keyword>